<gene>
    <name evidence="2" type="ORF">BHE90_002125</name>
</gene>
<organism evidence="2 3">
    <name type="scientific">Fusarium euwallaceae</name>
    <dbReference type="NCBI Taxonomy" id="1147111"/>
    <lineage>
        <taxon>Eukaryota</taxon>
        <taxon>Fungi</taxon>
        <taxon>Dikarya</taxon>
        <taxon>Ascomycota</taxon>
        <taxon>Pezizomycotina</taxon>
        <taxon>Sordariomycetes</taxon>
        <taxon>Hypocreomycetidae</taxon>
        <taxon>Hypocreales</taxon>
        <taxon>Nectriaceae</taxon>
        <taxon>Fusarium</taxon>
        <taxon>Fusarium solani species complex</taxon>
    </lineage>
</organism>
<feature type="region of interest" description="Disordered" evidence="1">
    <location>
        <begin position="48"/>
        <end position="75"/>
    </location>
</feature>
<evidence type="ECO:0000256" key="1">
    <source>
        <dbReference type="SAM" id="MobiDB-lite"/>
    </source>
</evidence>
<dbReference type="EMBL" id="MIKF01000017">
    <property type="protein sequence ID" value="RTE83336.1"/>
    <property type="molecule type" value="Genomic_DNA"/>
</dbReference>
<protein>
    <submittedName>
        <fullName evidence="2">Uncharacterized protein</fullName>
    </submittedName>
</protein>
<comment type="caution">
    <text evidence="2">The sequence shown here is derived from an EMBL/GenBank/DDBJ whole genome shotgun (WGS) entry which is preliminary data.</text>
</comment>
<feature type="compositionally biased region" description="Basic and acidic residues" evidence="1">
    <location>
        <begin position="52"/>
        <end position="69"/>
    </location>
</feature>
<proteinExistence type="predicted"/>
<dbReference type="Proteomes" id="UP000287124">
    <property type="component" value="Unassembled WGS sequence"/>
</dbReference>
<evidence type="ECO:0000313" key="3">
    <source>
        <dbReference type="Proteomes" id="UP000287124"/>
    </source>
</evidence>
<keyword evidence="3" id="KW-1185">Reference proteome</keyword>
<dbReference type="AlphaFoldDB" id="A0A430M5R5"/>
<reference evidence="2 3" key="1">
    <citation type="submission" date="2017-06" db="EMBL/GenBank/DDBJ databases">
        <title>Comparative genomic analysis of Ambrosia Fusariam Clade fungi.</title>
        <authorList>
            <person name="Stajich J.E."/>
            <person name="Carrillo J."/>
            <person name="Kijimoto T."/>
            <person name="Eskalen A."/>
            <person name="O'Donnell K."/>
            <person name="Kasson M."/>
        </authorList>
    </citation>
    <scope>NUCLEOTIDE SEQUENCE [LARGE SCALE GENOMIC DNA]</scope>
    <source>
        <strain evidence="2 3">UCR1854</strain>
    </source>
</reference>
<evidence type="ECO:0000313" key="2">
    <source>
        <dbReference type="EMBL" id="RTE83336.1"/>
    </source>
</evidence>
<sequence length="75" mass="7759">MSFQAVSPNTTSDTSGQDGTTSMLGPFIYETSLADRLIQRAMAAAAATTAATKDKASNDTNVKDIEKSGDATAKL</sequence>
<accession>A0A430M5R5</accession>
<name>A0A430M5R5_9HYPO</name>
<feature type="region of interest" description="Disordered" evidence="1">
    <location>
        <begin position="1"/>
        <end position="22"/>
    </location>
</feature>
<feature type="compositionally biased region" description="Low complexity" evidence="1">
    <location>
        <begin position="10"/>
        <end position="22"/>
    </location>
</feature>